<dbReference type="KEGG" id="var:108337038"/>
<dbReference type="EMBL" id="JABFOF010000007">
    <property type="protein sequence ID" value="KAG2390513.1"/>
    <property type="molecule type" value="Genomic_DNA"/>
</dbReference>
<feature type="transmembrane region" description="Helical" evidence="2">
    <location>
        <begin position="172"/>
        <end position="194"/>
    </location>
</feature>
<reference evidence="3 6" key="3">
    <citation type="submission" date="2020-05" db="EMBL/GenBank/DDBJ databases">
        <title>Vigna angularis (adzuki bean) Var. LongXiaoDou No. 4 denovo assembly.</title>
        <authorList>
            <person name="Xiang H."/>
        </authorList>
    </citation>
    <scope>NUCLEOTIDE SEQUENCE [LARGE SCALE GENOMIC DNA]</scope>
    <source>
        <tissue evidence="3">Leaf</tissue>
    </source>
</reference>
<dbReference type="Proteomes" id="UP000743370">
    <property type="component" value="Unassembled WGS sequence"/>
</dbReference>
<dbReference type="PANTHER" id="PTHR33133:SF20">
    <property type="entry name" value="PROTEIN, PUTATIVE-RELATED"/>
    <property type="match status" value="1"/>
</dbReference>
<evidence type="ECO:0008006" key="7">
    <source>
        <dbReference type="Google" id="ProtNLM"/>
    </source>
</evidence>
<accession>A0A0L9V302</accession>
<organism evidence="4 5">
    <name type="scientific">Phaseolus angularis</name>
    <name type="common">Azuki bean</name>
    <name type="synonym">Vigna angularis</name>
    <dbReference type="NCBI Taxonomy" id="3914"/>
    <lineage>
        <taxon>Eukaryota</taxon>
        <taxon>Viridiplantae</taxon>
        <taxon>Streptophyta</taxon>
        <taxon>Embryophyta</taxon>
        <taxon>Tracheophyta</taxon>
        <taxon>Spermatophyta</taxon>
        <taxon>Magnoliopsida</taxon>
        <taxon>eudicotyledons</taxon>
        <taxon>Gunneridae</taxon>
        <taxon>Pentapetalae</taxon>
        <taxon>rosids</taxon>
        <taxon>fabids</taxon>
        <taxon>Fabales</taxon>
        <taxon>Fabaceae</taxon>
        <taxon>Papilionoideae</taxon>
        <taxon>50 kb inversion clade</taxon>
        <taxon>NPAAA clade</taxon>
        <taxon>indigoferoid/millettioid clade</taxon>
        <taxon>Phaseoleae</taxon>
        <taxon>Vigna</taxon>
    </lineage>
</organism>
<evidence type="ECO:0000313" key="5">
    <source>
        <dbReference type="Proteomes" id="UP000053144"/>
    </source>
</evidence>
<feature type="transmembrane region" description="Helical" evidence="2">
    <location>
        <begin position="252"/>
        <end position="274"/>
    </location>
</feature>
<feature type="compositionally biased region" description="Low complexity" evidence="1">
    <location>
        <begin position="298"/>
        <end position="309"/>
    </location>
</feature>
<keyword evidence="2" id="KW-0472">Membrane</keyword>
<feature type="transmembrane region" description="Helical" evidence="2">
    <location>
        <begin position="215"/>
        <end position="232"/>
    </location>
</feature>
<keyword evidence="2" id="KW-1133">Transmembrane helix</keyword>
<evidence type="ECO:0000256" key="1">
    <source>
        <dbReference type="SAM" id="MobiDB-lite"/>
    </source>
</evidence>
<keyword evidence="2" id="KW-0812">Transmembrane</keyword>
<dbReference type="Proteomes" id="UP000053144">
    <property type="component" value="Chromosome 7"/>
</dbReference>
<evidence type="ECO:0000313" key="3">
    <source>
        <dbReference type="EMBL" id="KAG2390513.1"/>
    </source>
</evidence>
<dbReference type="AlphaFoldDB" id="A0A0L9V302"/>
<reference evidence="4" key="2">
    <citation type="submission" date="2015-02" db="EMBL/GenBank/DDBJ databases">
        <authorList>
            <person name="Chooi Y.-H."/>
        </authorList>
    </citation>
    <scope>NUCLEOTIDE SEQUENCE</scope>
    <source>
        <tissue evidence="4">Seedling</tissue>
    </source>
</reference>
<evidence type="ECO:0000256" key="2">
    <source>
        <dbReference type="SAM" id="Phobius"/>
    </source>
</evidence>
<proteinExistence type="predicted"/>
<feature type="region of interest" description="Disordered" evidence="1">
    <location>
        <begin position="284"/>
        <end position="309"/>
    </location>
</feature>
<feature type="transmembrane region" description="Helical" evidence="2">
    <location>
        <begin position="97"/>
        <end position="119"/>
    </location>
</feature>
<gene>
    <name evidence="3" type="ORF">HKW66_Vig0220810</name>
    <name evidence="4" type="ORF">LR48_Vigan07g281800</name>
</gene>
<evidence type="ECO:0000313" key="4">
    <source>
        <dbReference type="EMBL" id="KOM49114.1"/>
    </source>
</evidence>
<dbReference type="EMBL" id="CM003377">
    <property type="protein sequence ID" value="KOM49114.1"/>
    <property type="molecule type" value="Genomic_DNA"/>
</dbReference>
<dbReference type="Gramene" id="KOM49114">
    <property type="protein sequence ID" value="KOM49114"/>
    <property type="gene ID" value="LR48_Vigan07g281800"/>
</dbReference>
<reference evidence="5" key="1">
    <citation type="journal article" date="2015" name="Proc. Natl. Acad. Sci. U.S.A.">
        <title>Genome sequencing of adzuki bean (Vigna angularis) provides insight into high starch and low fat accumulation and domestication.</title>
        <authorList>
            <person name="Yang K."/>
            <person name="Tian Z."/>
            <person name="Chen C."/>
            <person name="Luo L."/>
            <person name="Zhao B."/>
            <person name="Wang Z."/>
            <person name="Yu L."/>
            <person name="Li Y."/>
            <person name="Sun Y."/>
            <person name="Li W."/>
            <person name="Chen Y."/>
            <person name="Li Y."/>
            <person name="Zhang Y."/>
            <person name="Ai D."/>
            <person name="Zhao J."/>
            <person name="Shang C."/>
            <person name="Ma Y."/>
            <person name="Wu B."/>
            <person name="Wang M."/>
            <person name="Gao L."/>
            <person name="Sun D."/>
            <person name="Zhang P."/>
            <person name="Guo F."/>
            <person name="Wang W."/>
            <person name="Li Y."/>
            <person name="Wang J."/>
            <person name="Varshney R.K."/>
            <person name="Wang J."/>
            <person name="Ling H.Q."/>
            <person name="Wan P."/>
        </authorList>
    </citation>
    <scope>NUCLEOTIDE SEQUENCE</scope>
    <source>
        <strain evidence="5">cv. Jingnong 6</strain>
    </source>
</reference>
<dbReference type="OMA" id="VEARHVW"/>
<feature type="transmembrane region" description="Helical" evidence="2">
    <location>
        <begin position="31"/>
        <end position="53"/>
    </location>
</feature>
<name>A0A0L9V302_PHAAN</name>
<dbReference type="OrthoDB" id="1293150at2759"/>
<dbReference type="PANTHER" id="PTHR33133">
    <property type="entry name" value="OS08G0107100 PROTEIN-RELATED"/>
    <property type="match status" value="1"/>
</dbReference>
<feature type="transmembrane region" description="Helical" evidence="2">
    <location>
        <begin position="131"/>
        <end position="152"/>
    </location>
</feature>
<sequence length="309" mass="34138">MWEGKDAVLSFVISPLKILWDSLRIIHTNKLIFCFILCFTTLPLSFLTFTLAISTHQLRSKIYHLEAVASVAHTRVEARHVWHESRDNAVSLLRTRLLYALLSFPISLAAAVSAIHTAAHGKPISPRAANWKGPAVTVVFVYVLLMAFSLVPRVLAAATFGSPLLIRVLTRIIGSGAEVYLLSVLSLGIVVSVAEDRVGWDAVRVGWGLIRGGRVCGCVLSALFVFVSGFINRKVEAMLENQNTEIGVWNKPLLMCFYAVVVVFSYVVTTVFYCDSRRRHDNNINNVKENQGDDDDGVQGFDADSSSEL</sequence>
<protein>
    <recommendedName>
        <fullName evidence="7">Transmembrane protein</fullName>
    </recommendedName>
</protein>
<evidence type="ECO:0000313" key="6">
    <source>
        <dbReference type="Proteomes" id="UP000743370"/>
    </source>
</evidence>